<keyword evidence="3" id="KW-1185">Reference proteome</keyword>
<keyword evidence="1" id="KW-0732">Signal</keyword>
<dbReference type="Proteomes" id="UP000244867">
    <property type="component" value="Unassembled WGS sequence"/>
</dbReference>
<gene>
    <name evidence="2" type="ORF">C7S10_21345</name>
</gene>
<dbReference type="InterPro" id="IPR006311">
    <property type="entry name" value="TAT_signal"/>
</dbReference>
<comment type="caution">
    <text evidence="2">The sequence shown here is derived from an EMBL/GenBank/DDBJ whole genome shotgun (WGS) entry which is preliminary data.</text>
</comment>
<name>A0A2R7YRL7_9ACTN</name>
<sequence>MKTSTRLTALAGATALVAAPLTVLAMAPANADVDRNGRCGAGVYELSVDRERGGYDVDAGIDGVKPFSRWTFTLTHDGKRLTKVTRTADDEGEVDVDAFAKNTRGKDTFAFTATSGAAKCGTSITVA</sequence>
<reference evidence="2 3" key="1">
    <citation type="submission" date="2018-03" db="EMBL/GenBank/DDBJ databases">
        <authorList>
            <person name="Keele B.F."/>
        </authorList>
    </citation>
    <scope>NUCLEOTIDE SEQUENCE [LARGE SCALE GENOMIC DNA]</scope>
    <source>
        <strain evidence="2 3">IB-3</strain>
    </source>
</reference>
<evidence type="ECO:0000256" key="1">
    <source>
        <dbReference type="SAM" id="SignalP"/>
    </source>
</evidence>
<organism evidence="2 3">
    <name type="scientific">Nocardioides currus</name>
    <dbReference type="NCBI Taxonomy" id="2133958"/>
    <lineage>
        <taxon>Bacteria</taxon>
        <taxon>Bacillati</taxon>
        <taxon>Actinomycetota</taxon>
        <taxon>Actinomycetes</taxon>
        <taxon>Propionibacteriales</taxon>
        <taxon>Nocardioidaceae</taxon>
        <taxon>Nocardioides</taxon>
    </lineage>
</organism>
<evidence type="ECO:0000313" key="3">
    <source>
        <dbReference type="Proteomes" id="UP000244867"/>
    </source>
</evidence>
<feature type="chain" id="PRO_5015315051" evidence="1">
    <location>
        <begin position="32"/>
        <end position="127"/>
    </location>
</feature>
<dbReference type="AlphaFoldDB" id="A0A2R7YRL7"/>
<evidence type="ECO:0000313" key="2">
    <source>
        <dbReference type="EMBL" id="PUA79022.1"/>
    </source>
</evidence>
<protein>
    <submittedName>
        <fullName evidence="2">Uncharacterized protein</fullName>
    </submittedName>
</protein>
<accession>A0A2R7YRL7</accession>
<feature type="signal peptide" evidence="1">
    <location>
        <begin position="1"/>
        <end position="31"/>
    </location>
</feature>
<dbReference type="RefSeq" id="WP_108346844.1">
    <property type="nucleotide sequence ID" value="NZ_PYXZ01000013.1"/>
</dbReference>
<proteinExistence type="predicted"/>
<dbReference type="PROSITE" id="PS51318">
    <property type="entry name" value="TAT"/>
    <property type="match status" value="1"/>
</dbReference>
<dbReference type="OrthoDB" id="3788529at2"/>
<dbReference type="EMBL" id="PYXZ01000013">
    <property type="protein sequence ID" value="PUA79022.1"/>
    <property type="molecule type" value="Genomic_DNA"/>
</dbReference>